<dbReference type="InterPro" id="IPR001128">
    <property type="entry name" value="Cyt_P450"/>
</dbReference>
<evidence type="ECO:0000256" key="1">
    <source>
        <dbReference type="ARBA" id="ARBA00010617"/>
    </source>
</evidence>
<dbReference type="GO" id="GO:0005506">
    <property type="term" value="F:iron ion binding"/>
    <property type="evidence" value="ECO:0007669"/>
    <property type="project" value="InterPro"/>
</dbReference>
<dbReference type="InterPro" id="IPR017972">
    <property type="entry name" value="Cyt_P450_CS"/>
</dbReference>
<dbReference type="Pfam" id="PF00067">
    <property type="entry name" value="p450"/>
    <property type="match status" value="1"/>
</dbReference>
<gene>
    <name evidence="2" type="ORF">METZ01_LOCUS65531</name>
</gene>
<dbReference type="PRINTS" id="PR00359">
    <property type="entry name" value="BP450"/>
</dbReference>
<dbReference type="PANTHER" id="PTHR46696:SF6">
    <property type="entry name" value="P450, PUTATIVE (EUROFUNG)-RELATED"/>
    <property type="match status" value="1"/>
</dbReference>
<protein>
    <recommendedName>
        <fullName evidence="3">Cytochrome P450</fullName>
    </recommendedName>
</protein>
<comment type="similarity">
    <text evidence="1">Belongs to the cytochrome P450 family.</text>
</comment>
<dbReference type="GO" id="GO:0020037">
    <property type="term" value="F:heme binding"/>
    <property type="evidence" value="ECO:0007669"/>
    <property type="project" value="InterPro"/>
</dbReference>
<evidence type="ECO:0000313" key="2">
    <source>
        <dbReference type="EMBL" id="SVA12677.1"/>
    </source>
</evidence>
<evidence type="ECO:0008006" key="3">
    <source>
        <dbReference type="Google" id="ProtNLM"/>
    </source>
</evidence>
<dbReference type="SUPFAM" id="SSF48264">
    <property type="entry name" value="Cytochrome P450"/>
    <property type="match status" value="1"/>
</dbReference>
<dbReference type="PROSITE" id="PS00086">
    <property type="entry name" value="CYTOCHROME_P450"/>
    <property type="match status" value="1"/>
</dbReference>
<organism evidence="2">
    <name type="scientific">marine metagenome</name>
    <dbReference type="NCBI Taxonomy" id="408172"/>
    <lineage>
        <taxon>unclassified sequences</taxon>
        <taxon>metagenomes</taxon>
        <taxon>ecological metagenomes</taxon>
    </lineage>
</organism>
<dbReference type="PANTHER" id="PTHR46696">
    <property type="entry name" value="P450, PUTATIVE (EUROFUNG)-RELATED"/>
    <property type="match status" value="1"/>
</dbReference>
<dbReference type="GO" id="GO:0004497">
    <property type="term" value="F:monooxygenase activity"/>
    <property type="evidence" value="ECO:0007669"/>
    <property type="project" value="InterPro"/>
</dbReference>
<dbReference type="InterPro" id="IPR036396">
    <property type="entry name" value="Cyt_P450_sf"/>
</dbReference>
<sequence length="119" mass="13365">LRYWAPSQYQGRLSVNETQWHGVRVPPGKPVFLVTGAANHDPREFVDPEVFDIGRRQRLALSFGHGIHVCIGAALARMECAVALEEIRNRWPDFTVVEDGLERVQMSNVAGFSRVPVIV</sequence>
<dbReference type="Gene3D" id="1.10.630.10">
    <property type="entry name" value="Cytochrome P450"/>
    <property type="match status" value="1"/>
</dbReference>
<name>A0A381TD84_9ZZZZ</name>
<dbReference type="GO" id="GO:0016705">
    <property type="term" value="F:oxidoreductase activity, acting on paired donors, with incorporation or reduction of molecular oxygen"/>
    <property type="evidence" value="ECO:0007669"/>
    <property type="project" value="InterPro"/>
</dbReference>
<reference evidence="2" key="1">
    <citation type="submission" date="2018-05" db="EMBL/GenBank/DDBJ databases">
        <authorList>
            <person name="Lanie J.A."/>
            <person name="Ng W.-L."/>
            <person name="Kazmierczak K.M."/>
            <person name="Andrzejewski T.M."/>
            <person name="Davidsen T.M."/>
            <person name="Wayne K.J."/>
            <person name="Tettelin H."/>
            <person name="Glass J.I."/>
            <person name="Rusch D."/>
            <person name="Podicherti R."/>
            <person name="Tsui H.-C.T."/>
            <person name="Winkler M.E."/>
        </authorList>
    </citation>
    <scope>NUCLEOTIDE SEQUENCE</scope>
</reference>
<proteinExistence type="inferred from homology"/>
<dbReference type="EMBL" id="UINC01004216">
    <property type="protein sequence ID" value="SVA12677.1"/>
    <property type="molecule type" value="Genomic_DNA"/>
</dbReference>
<accession>A0A381TD84</accession>
<dbReference type="AlphaFoldDB" id="A0A381TD84"/>
<feature type="non-terminal residue" evidence="2">
    <location>
        <position position="1"/>
    </location>
</feature>
<dbReference type="InterPro" id="IPR002397">
    <property type="entry name" value="Cyt_P450_B"/>
</dbReference>